<proteinExistence type="predicted"/>
<dbReference type="AlphaFoldDB" id="A0A318UM72"/>
<keyword evidence="3" id="KW-1185">Reference proteome</keyword>
<dbReference type="Proteomes" id="UP000248198">
    <property type="component" value="Unassembled WGS sequence"/>
</dbReference>
<gene>
    <name evidence="2" type="ORF">B0O44_103635</name>
</gene>
<organism evidence="2 3">
    <name type="scientific">Pedobacter nutrimenti</name>
    <dbReference type="NCBI Taxonomy" id="1241337"/>
    <lineage>
        <taxon>Bacteria</taxon>
        <taxon>Pseudomonadati</taxon>
        <taxon>Bacteroidota</taxon>
        <taxon>Sphingobacteriia</taxon>
        <taxon>Sphingobacteriales</taxon>
        <taxon>Sphingobacteriaceae</taxon>
        <taxon>Pedobacter</taxon>
    </lineage>
</organism>
<accession>A0A318UM72</accession>
<dbReference type="EMBL" id="QKLU01000003">
    <property type="protein sequence ID" value="PYF75185.1"/>
    <property type="molecule type" value="Genomic_DNA"/>
</dbReference>
<evidence type="ECO:0000313" key="3">
    <source>
        <dbReference type="Proteomes" id="UP000248198"/>
    </source>
</evidence>
<protein>
    <recommendedName>
        <fullName evidence="1">DUF5777 domain-containing protein</fullName>
    </recommendedName>
</protein>
<evidence type="ECO:0000313" key="2">
    <source>
        <dbReference type="EMBL" id="PYF75185.1"/>
    </source>
</evidence>
<dbReference type="InterPro" id="IPR045916">
    <property type="entry name" value="DUF5777"/>
</dbReference>
<dbReference type="Pfam" id="PF19089">
    <property type="entry name" value="DUF5777"/>
    <property type="match status" value="1"/>
</dbReference>
<name>A0A318UM72_9SPHI</name>
<evidence type="ECO:0000259" key="1">
    <source>
        <dbReference type="Pfam" id="PF19089"/>
    </source>
</evidence>
<reference evidence="2 3" key="1">
    <citation type="submission" date="2018-06" db="EMBL/GenBank/DDBJ databases">
        <title>Genomic Encyclopedia of Archaeal and Bacterial Type Strains, Phase II (KMG-II): from individual species to whole genera.</title>
        <authorList>
            <person name="Goeker M."/>
        </authorList>
    </citation>
    <scope>NUCLEOTIDE SEQUENCE [LARGE SCALE GENOMIC DNA]</scope>
    <source>
        <strain evidence="2 3">DSM 27372</strain>
    </source>
</reference>
<sequence>MKQTLTIFKTMGLIPLVLYALDSAAQQDLEKELPAAPLRHEKVSATFKSTKLINGHSNETIYKNELDFKVDHRFGDIAGNNGGIKQFFGLDNSTDIRIGFEYGITDRLSVGLARAKGATAVRQLYEGSLKYRLLEQTIDDYIPVAITLFASNTLTGVQASTNPSDATAYGNFRDRQNYVSQIILARKFNSSFSFSITPSYVHRNFTAFRDQNDLFAIGAGGRLKLSKRMALVVDYFMPFRNKSDKAYLEQNSGVKFYNPLGAGLEIETGGHIFHLNFTNATAIEEMQFIPQTTSSWLKGQYRWGFSISRRFSFDKKKKMADKPKASSEK</sequence>
<feature type="domain" description="DUF5777" evidence="1">
    <location>
        <begin position="47"/>
        <end position="311"/>
    </location>
</feature>
<comment type="caution">
    <text evidence="2">The sequence shown here is derived from an EMBL/GenBank/DDBJ whole genome shotgun (WGS) entry which is preliminary data.</text>
</comment>